<dbReference type="Proteomes" id="UP001497644">
    <property type="component" value="Unassembled WGS sequence"/>
</dbReference>
<dbReference type="EMBL" id="CAXIPU020000435">
    <property type="protein sequence ID" value="CAL1671891.1"/>
    <property type="molecule type" value="Genomic_DNA"/>
</dbReference>
<name>A0AAV2MY94_9HYME</name>
<comment type="caution">
    <text evidence="2">The sequence shown here is derived from an EMBL/GenBank/DDBJ whole genome shotgun (WGS) entry which is preliminary data.</text>
</comment>
<organism evidence="2 3">
    <name type="scientific">Lasius platythorax</name>
    <dbReference type="NCBI Taxonomy" id="488582"/>
    <lineage>
        <taxon>Eukaryota</taxon>
        <taxon>Metazoa</taxon>
        <taxon>Ecdysozoa</taxon>
        <taxon>Arthropoda</taxon>
        <taxon>Hexapoda</taxon>
        <taxon>Insecta</taxon>
        <taxon>Pterygota</taxon>
        <taxon>Neoptera</taxon>
        <taxon>Endopterygota</taxon>
        <taxon>Hymenoptera</taxon>
        <taxon>Apocrita</taxon>
        <taxon>Aculeata</taxon>
        <taxon>Formicoidea</taxon>
        <taxon>Formicidae</taxon>
        <taxon>Formicinae</taxon>
        <taxon>Lasius</taxon>
        <taxon>Lasius</taxon>
    </lineage>
</organism>
<dbReference type="SMART" id="SM00595">
    <property type="entry name" value="MADF"/>
    <property type="match status" value="1"/>
</dbReference>
<accession>A0AAV2MY94</accession>
<sequence length="91" mass="10872">MDKENVKILIMLYEQHPCLYVIKSVDYHNRTKREKALQMICDQYEHMTQQSLTPEIVKKKINNLRFQYLEHLNKIKQSKASGVSSNDVYKL</sequence>
<feature type="domain" description="MADF" evidence="1">
    <location>
        <begin position="8"/>
        <end position="91"/>
    </location>
</feature>
<keyword evidence="3" id="KW-1185">Reference proteome</keyword>
<reference evidence="2" key="1">
    <citation type="submission" date="2024-04" db="EMBL/GenBank/DDBJ databases">
        <authorList>
            <consortium name="Molecular Ecology Group"/>
        </authorList>
    </citation>
    <scope>NUCLEOTIDE SEQUENCE</scope>
</reference>
<dbReference type="PANTHER" id="PTHR21505:SF12">
    <property type="entry name" value="MADF DOMAIN-CONTAINING PROTEIN-RELATED"/>
    <property type="match status" value="1"/>
</dbReference>
<evidence type="ECO:0000313" key="2">
    <source>
        <dbReference type="EMBL" id="CAL1671891.1"/>
    </source>
</evidence>
<dbReference type="AlphaFoldDB" id="A0AAV2MY94"/>
<evidence type="ECO:0000259" key="1">
    <source>
        <dbReference type="PROSITE" id="PS51029"/>
    </source>
</evidence>
<evidence type="ECO:0000313" key="3">
    <source>
        <dbReference type="Proteomes" id="UP001497644"/>
    </source>
</evidence>
<dbReference type="InterPro" id="IPR006578">
    <property type="entry name" value="MADF-dom"/>
</dbReference>
<dbReference type="PANTHER" id="PTHR21505">
    <property type="entry name" value="MADF DOMAIN-CONTAINING PROTEIN-RELATED"/>
    <property type="match status" value="1"/>
</dbReference>
<protein>
    <recommendedName>
        <fullName evidence="1">MADF domain-containing protein</fullName>
    </recommendedName>
</protein>
<gene>
    <name evidence="2" type="ORF">LPLAT_LOCUS5309</name>
</gene>
<dbReference type="PROSITE" id="PS51029">
    <property type="entry name" value="MADF"/>
    <property type="match status" value="1"/>
</dbReference>
<dbReference type="Pfam" id="PF10545">
    <property type="entry name" value="MADF_DNA_bdg"/>
    <property type="match status" value="1"/>
</dbReference>
<proteinExistence type="predicted"/>